<feature type="non-terminal residue" evidence="1">
    <location>
        <position position="1"/>
    </location>
</feature>
<organism evidence="1 2">
    <name type="scientific">Aulographum hederae CBS 113979</name>
    <dbReference type="NCBI Taxonomy" id="1176131"/>
    <lineage>
        <taxon>Eukaryota</taxon>
        <taxon>Fungi</taxon>
        <taxon>Dikarya</taxon>
        <taxon>Ascomycota</taxon>
        <taxon>Pezizomycotina</taxon>
        <taxon>Dothideomycetes</taxon>
        <taxon>Pleosporomycetidae</taxon>
        <taxon>Aulographales</taxon>
        <taxon>Aulographaceae</taxon>
    </lineage>
</organism>
<dbReference type="EMBL" id="ML977189">
    <property type="protein sequence ID" value="KAF1982027.1"/>
    <property type="molecule type" value="Genomic_DNA"/>
</dbReference>
<name>A0A6G1GMP3_9PEZI</name>
<gene>
    <name evidence="1" type="ORF">K402DRAFT_397910</name>
</gene>
<reference evidence="1" key="1">
    <citation type="journal article" date="2020" name="Stud. Mycol.">
        <title>101 Dothideomycetes genomes: a test case for predicting lifestyles and emergence of pathogens.</title>
        <authorList>
            <person name="Haridas S."/>
            <person name="Albert R."/>
            <person name="Binder M."/>
            <person name="Bloem J."/>
            <person name="Labutti K."/>
            <person name="Salamov A."/>
            <person name="Andreopoulos B."/>
            <person name="Baker S."/>
            <person name="Barry K."/>
            <person name="Bills G."/>
            <person name="Bluhm B."/>
            <person name="Cannon C."/>
            <person name="Castanera R."/>
            <person name="Culley D."/>
            <person name="Daum C."/>
            <person name="Ezra D."/>
            <person name="Gonzalez J."/>
            <person name="Henrissat B."/>
            <person name="Kuo A."/>
            <person name="Liang C."/>
            <person name="Lipzen A."/>
            <person name="Lutzoni F."/>
            <person name="Magnuson J."/>
            <person name="Mondo S."/>
            <person name="Nolan M."/>
            <person name="Ohm R."/>
            <person name="Pangilinan J."/>
            <person name="Park H.-J."/>
            <person name="Ramirez L."/>
            <person name="Alfaro M."/>
            <person name="Sun H."/>
            <person name="Tritt A."/>
            <person name="Yoshinaga Y."/>
            <person name="Zwiers L.-H."/>
            <person name="Turgeon B."/>
            <person name="Goodwin S."/>
            <person name="Spatafora J."/>
            <person name="Crous P."/>
            <person name="Grigoriev I."/>
        </authorList>
    </citation>
    <scope>NUCLEOTIDE SEQUENCE</scope>
    <source>
        <strain evidence="1">CBS 113979</strain>
    </source>
</reference>
<dbReference type="AlphaFoldDB" id="A0A6G1GMP3"/>
<accession>A0A6G1GMP3</accession>
<dbReference type="Proteomes" id="UP000800041">
    <property type="component" value="Unassembled WGS sequence"/>
</dbReference>
<keyword evidence="2" id="KW-1185">Reference proteome</keyword>
<evidence type="ECO:0000313" key="1">
    <source>
        <dbReference type="EMBL" id="KAF1982027.1"/>
    </source>
</evidence>
<evidence type="ECO:0000313" key="2">
    <source>
        <dbReference type="Proteomes" id="UP000800041"/>
    </source>
</evidence>
<protein>
    <submittedName>
        <fullName evidence="1">Uncharacterized protein</fullName>
    </submittedName>
</protein>
<proteinExistence type="predicted"/>
<sequence>MNPRSRWTCSHCTRCPCLGGFSDEPVESTGSRCMALYFGLSALGVNYCGQASRTRMAIQPHGNRARTSSGTPQN</sequence>